<evidence type="ECO:0000259" key="1">
    <source>
        <dbReference type="Pfam" id="PF24777"/>
    </source>
</evidence>
<name>A0A383B845_9ZZZZ</name>
<sequence>MTQQVMHAQMGGETGGAEELIPAGAVTFGLEYRTLHGGEEEGVCIHVYGNAIAGDDKELLRFDCFRVAPHYHYRNSTIKKNDRLMLDFTAEGDALAWTIDKIKNRLPIMLLRCEADDIARDIDQKDVDAALPKIVAWAETKTHRRA</sequence>
<gene>
    <name evidence="2" type="ORF">METZ01_LOCUS468908</name>
</gene>
<protein>
    <recommendedName>
        <fullName evidence="1">DUF7700 domain-containing protein</fullName>
    </recommendedName>
</protein>
<proteinExistence type="predicted"/>
<organism evidence="2">
    <name type="scientific">marine metagenome</name>
    <dbReference type="NCBI Taxonomy" id="408172"/>
    <lineage>
        <taxon>unclassified sequences</taxon>
        <taxon>metagenomes</taxon>
        <taxon>ecological metagenomes</taxon>
    </lineage>
</organism>
<dbReference type="EMBL" id="UINC01198203">
    <property type="protein sequence ID" value="SVE16054.1"/>
    <property type="molecule type" value="Genomic_DNA"/>
</dbReference>
<feature type="domain" description="DUF7700" evidence="1">
    <location>
        <begin position="21"/>
        <end position="135"/>
    </location>
</feature>
<dbReference type="InterPro" id="IPR056117">
    <property type="entry name" value="DUF7700"/>
</dbReference>
<accession>A0A383B845</accession>
<reference evidence="2" key="1">
    <citation type="submission" date="2018-05" db="EMBL/GenBank/DDBJ databases">
        <authorList>
            <person name="Lanie J.A."/>
            <person name="Ng W.-L."/>
            <person name="Kazmierczak K.M."/>
            <person name="Andrzejewski T.M."/>
            <person name="Davidsen T.M."/>
            <person name="Wayne K.J."/>
            <person name="Tettelin H."/>
            <person name="Glass J.I."/>
            <person name="Rusch D."/>
            <person name="Podicherti R."/>
            <person name="Tsui H.-C.T."/>
            <person name="Winkler M.E."/>
        </authorList>
    </citation>
    <scope>NUCLEOTIDE SEQUENCE</scope>
</reference>
<dbReference type="AlphaFoldDB" id="A0A383B845"/>
<evidence type="ECO:0000313" key="2">
    <source>
        <dbReference type="EMBL" id="SVE16054.1"/>
    </source>
</evidence>
<dbReference type="Pfam" id="PF24777">
    <property type="entry name" value="DUF7700"/>
    <property type="match status" value="1"/>
</dbReference>